<proteinExistence type="predicted"/>
<keyword evidence="1" id="KW-1133">Transmembrane helix</keyword>
<dbReference type="EMBL" id="AWTR02000060">
    <property type="protein sequence ID" value="ETZ07181.1"/>
    <property type="molecule type" value="Genomic_DNA"/>
</dbReference>
<protein>
    <submittedName>
        <fullName evidence="2">Uncharacterized protein</fullName>
    </submittedName>
</protein>
<evidence type="ECO:0000256" key="1">
    <source>
        <dbReference type="SAM" id="Phobius"/>
    </source>
</evidence>
<sequence>MLECDLNPQIFVFFSSLPPPTLYIIKGECPRILPIMLKNALAKEYKLTHKAFLTAVSLFAPLVTFNKGITSFLTLIALNLAYYTVPYAVFGSTVLAMHC</sequence>
<dbReference type="AlphaFoldDB" id="W6TE41"/>
<keyword evidence="1" id="KW-0472">Membrane</keyword>
<comment type="caution">
    <text evidence="2">The sequence shown here is derived from an EMBL/GenBank/DDBJ whole genome shotgun (WGS) entry which is preliminary data.</text>
</comment>
<keyword evidence="3" id="KW-1185">Reference proteome</keyword>
<gene>
    <name evidence="2" type="ORF">P618_200638</name>
</gene>
<evidence type="ECO:0000313" key="2">
    <source>
        <dbReference type="EMBL" id="ETZ07181.1"/>
    </source>
</evidence>
<feature type="transmembrane region" description="Helical" evidence="1">
    <location>
        <begin position="72"/>
        <end position="97"/>
    </location>
</feature>
<keyword evidence="1" id="KW-0812">Transmembrane</keyword>
<dbReference type="STRING" id="1399147.P618_200638"/>
<name>W6TE41_HOLOB</name>
<evidence type="ECO:0000313" key="3">
    <source>
        <dbReference type="Proteomes" id="UP000019112"/>
    </source>
</evidence>
<reference evidence="2 3" key="1">
    <citation type="journal article" date="2014" name="FEMS Microbiol. Lett.">
        <title>Draft genome sequences of three Holospora species (Holospora obtusa, Holospora undulata, and Holospora elegans), endonuclear symbiotic bacteria of the ciliate Paramecium caudatum.</title>
        <authorList>
            <person name="Dohra H."/>
            <person name="Tanaka K."/>
            <person name="Suzuki T."/>
            <person name="Fujishima M."/>
            <person name="Suzuki H."/>
        </authorList>
    </citation>
    <scope>NUCLEOTIDE SEQUENCE [LARGE SCALE GENOMIC DNA]</scope>
    <source>
        <strain evidence="2 3">F1</strain>
    </source>
</reference>
<accession>W6TE41</accession>
<dbReference type="Proteomes" id="UP000019112">
    <property type="component" value="Unassembled WGS sequence"/>
</dbReference>
<organism evidence="2 3">
    <name type="scientific">Holospora obtusa F1</name>
    <dbReference type="NCBI Taxonomy" id="1399147"/>
    <lineage>
        <taxon>Bacteria</taxon>
        <taxon>Pseudomonadati</taxon>
        <taxon>Pseudomonadota</taxon>
        <taxon>Alphaproteobacteria</taxon>
        <taxon>Holosporales</taxon>
        <taxon>Holosporaceae</taxon>
        <taxon>Holospora</taxon>
    </lineage>
</organism>